<proteinExistence type="predicted"/>
<dbReference type="Pfam" id="PF07963">
    <property type="entry name" value="N_methyl"/>
    <property type="match status" value="1"/>
</dbReference>
<protein>
    <submittedName>
        <fullName evidence="2">Putative type-4 fimbrial biogenesis PilV transmembrane protein</fullName>
    </submittedName>
</protein>
<dbReference type="NCBIfam" id="TIGR02532">
    <property type="entry name" value="IV_pilin_GFxxxE"/>
    <property type="match status" value="1"/>
</dbReference>
<dbReference type="InterPro" id="IPR045584">
    <property type="entry name" value="Pilin-like"/>
</dbReference>
<evidence type="ECO:0000256" key="1">
    <source>
        <dbReference type="SAM" id="Phobius"/>
    </source>
</evidence>
<dbReference type="NCBIfam" id="TIGR02523">
    <property type="entry name" value="type_IV_pilV"/>
    <property type="match status" value="1"/>
</dbReference>
<reference evidence="2" key="1">
    <citation type="submission" date="2009-10" db="EMBL/GenBank/DDBJ databases">
        <title>Diversity of trophic interactions inside an arsenic-rich microbial ecosystem.</title>
        <authorList>
            <person name="Bertin P.N."/>
            <person name="Heinrich-Salmeron A."/>
            <person name="Pelletier E."/>
            <person name="Goulhen-Chollet F."/>
            <person name="Arsene-Ploetze F."/>
            <person name="Gallien S."/>
            <person name="Calteau A."/>
            <person name="Vallenet D."/>
            <person name="Casiot C."/>
            <person name="Chane-Woon-Ming B."/>
            <person name="Giloteaux L."/>
            <person name="Barakat M."/>
            <person name="Bonnefoy V."/>
            <person name="Bruneel O."/>
            <person name="Chandler M."/>
            <person name="Cleiss J."/>
            <person name="Duran R."/>
            <person name="Elbaz-Poulichet F."/>
            <person name="Fonknechten N."/>
            <person name="Lauga B."/>
            <person name="Mornico D."/>
            <person name="Ortet P."/>
            <person name="Schaeffer C."/>
            <person name="Siguier P."/>
            <person name="Alexander Thil Smith A."/>
            <person name="Van Dorsselaer A."/>
            <person name="Weissenbach J."/>
            <person name="Medigue C."/>
            <person name="Le Paslier D."/>
        </authorList>
    </citation>
    <scope>NUCLEOTIDE SEQUENCE</scope>
</reference>
<feature type="transmembrane region" description="Helical" evidence="1">
    <location>
        <begin position="21"/>
        <end position="47"/>
    </location>
</feature>
<dbReference type="EMBL" id="CABM01000012">
    <property type="protein sequence ID" value="CBH95805.1"/>
    <property type="molecule type" value="Genomic_DNA"/>
</dbReference>
<dbReference type="AlphaFoldDB" id="E6PLK4"/>
<organism evidence="2">
    <name type="scientific">mine drainage metagenome</name>
    <dbReference type="NCBI Taxonomy" id="410659"/>
    <lineage>
        <taxon>unclassified sequences</taxon>
        <taxon>metagenomes</taxon>
        <taxon>ecological metagenomes</taxon>
    </lineage>
</organism>
<dbReference type="SUPFAM" id="SSF54523">
    <property type="entry name" value="Pili subunits"/>
    <property type="match status" value="1"/>
</dbReference>
<evidence type="ECO:0000313" key="2">
    <source>
        <dbReference type="EMBL" id="CBH95805.1"/>
    </source>
</evidence>
<dbReference type="PROSITE" id="PS00409">
    <property type="entry name" value="PROKAR_NTER_METHYL"/>
    <property type="match status" value="1"/>
</dbReference>
<gene>
    <name evidence="2" type="ORF">CARN2_2073</name>
</gene>
<keyword evidence="1" id="KW-0472">Membrane</keyword>
<dbReference type="InterPro" id="IPR013362">
    <property type="entry name" value="Pilus_4_PilV"/>
</dbReference>
<name>E6PLK4_9ZZZZ</name>
<dbReference type="InterPro" id="IPR012902">
    <property type="entry name" value="N_methyl_site"/>
</dbReference>
<keyword evidence="1" id="KW-1133">Transmembrane helix</keyword>
<accession>E6PLK4</accession>
<keyword evidence="1 2" id="KW-0812">Transmembrane</keyword>
<comment type="caution">
    <text evidence="2">The sequence shown here is derived from an EMBL/GenBank/DDBJ whole genome shotgun (WGS) entry which is preliminary data.</text>
</comment>
<sequence length="188" mass="19520">MKPRKKTQGRPWSTHKFQSGFSLIEVLIALLVIAIGLLGIAGMQALALSNTSTARQRSLAAIQAASMGSMMRANRGYWESASSVDVTVTGSLSGTSWSSTTLSGSVSSQGTDCETSVCSAPLQMAAYDLQSWGLSIAQQLPNGTGRVQCAAGNPVSCQVSVSWSEKTVALNGAPGSSATQTYTLLVQP</sequence>